<feature type="transmembrane region" description="Helical" evidence="2">
    <location>
        <begin position="215"/>
        <end position="237"/>
    </location>
</feature>
<proteinExistence type="predicted"/>
<feature type="transmembrane region" description="Helical" evidence="2">
    <location>
        <begin position="340"/>
        <end position="362"/>
    </location>
</feature>
<evidence type="ECO:0000313" key="4">
    <source>
        <dbReference type="Proteomes" id="UP000319094"/>
    </source>
</evidence>
<keyword evidence="4" id="KW-1185">Reference proteome</keyword>
<name>A0A542XXM8_9MICO</name>
<dbReference type="OrthoDB" id="3742900at2"/>
<dbReference type="Pfam" id="PF19877">
    <property type="entry name" value="DUF6350"/>
    <property type="match status" value="1"/>
</dbReference>
<keyword evidence="2" id="KW-1133">Transmembrane helix</keyword>
<gene>
    <name evidence="3" type="ORF">FB468_3099</name>
</gene>
<reference evidence="3 4" key="1">
    <citation type="submission" date="2019-06" db="EMBL/GenBank/DDBJ databases">
        <title>Sequencing the genomes of 1000 actinobacteria strains.</title>
        <authorList>
            <person name="Klenk H.-P."/>
        </authorList>
    </citation>
    <scope>NUCLEOTIDE SEQUENCE [LARGE SCALE GENOMIC DNA]</scope>
    <source>
        <strain evidence="3 4">DSM 8803</strain>
    </source>
</reference>
<feature type="region of interest" description="Disordered" evidence="1">
    <location>
        <begin position="555"/>
        <end position="597"/>
    </location>
</feature>
<feature type="transmembrane region" description="Helical" evidence="2">
    <location>
        <begin position="382"/>
        <end position="404"/>
    </location>
</feature>
<feature type="compositionally biased region" description="Polar residues" evidence="1">
    <location>
        <begin position="563"/>
        <end position="573"/>
    </location>
</feature>
<feature type="transmembrane region" description="Helical" evidence="2">
    <location>
        <begin position="249"/>
        <end position="269"/>
    </location>
</feature>
<feature type="transmembrane region" description="Helical" evidence="2">
    <location>
        <begin position="12"/>
        <end position="36"/>
    </location>
</feature>
<feature type="transmembrane region" description="Helical" evidence="2">
    <location>
        <begin position="81"/>
        <end position="101"/>
    </location>
</feature>
<protein>
    <submittedName>
        <fullName evidence="3">Uncharacterized protein</fullName>
    </submittedName>
</protein>
<feature type="transmembrane region" description="Helical" evidence="2">
    <location>
        <begin position="113"/>
        <end position="136"/>
    </location>
</feature>
<comment type="caution">
    <text evidence="3">The sequence shown here is derived from an EMBL/GenBank/DDBJ whole genome shotgun (WGS) entry which is preliminary data.</text>
</comment>
<feature type="transmembrane region" description="Helical" evidence="2">
    <location>
        <begin position="310"/>
        <end position="333"/>
    </location>
</feature>
<evidence type="ECO:0000256" key="1">
    <source>
        <dbReference type="SAM" id="MobiDB-lite"/>
    </source>
</evidence>
<keyword evidence="2" id="KW-0472">Membrane</keyword>
<evidence type="ECO:0000313" key="3">
    <source>
        <dbReference type="EMBL" id="TQL40578.1"/>
    </source>
</evidence>
<evidence type="ECO:0000256" key="2">
    <source>
        <dbReference type="SAM" id="Phobius"/>
    </source>
</evidence>
<sequence>MRAILTGIVATIEAIAVALASLVAVAAYAFLVWWLAFGLAAEPSAVFGGAGAAWLLAHFSPLAVGLSAEVMQVLGFAPEPLQFAISLAPLGITAVTAAFAGRAGWRSAARGGAGAAGVLGGAIGFGAVAAILHAVIAHSGDVTVAVGWAASAGAAALVWAVPSGVAYTVRAARDEHGWWLAAVGAVETWLGRIGIKGPAAFPHRAGQAFRLAAMLLAAYVGLAALGLALALLTRFALVIAASEALQLDLWGTVLMFVLQVALFPVFVIWSGAWLTGSGFAVGVGSSASPFGQLLGPMPGIPVLAAIPDGWGSVAVIAPLLLVLAGLAIGIALGETARRQSLAVVASQVVAAAVVSGGAIALLNWAARGSLGPGRLAEVGPNVWAAAGLAALELGAGAMLGALAARADLARRVMDGPAEVKARLGLGDERHEVAPESVPADAAGAAAAPASVAGGSGAGSSVAVGPGAVGPDKIGETGEHLAPVSPLVPRSWQAAGSADDSDDQLTEPLEFDVEAGLDTDFDADATAEQPDFAATASAVEAAAAAAAAVREAELFDQHEAGRAPNSTTDSTTEQGESDAGGTSAGADSLGADSLGADSLDPDALVEAYSWDAVDLTEAPKDEGKRAGWRWPGRKG</sequence>
<dbReference type="Proteomes" id="UP000319094">
    <property type="component" value="Unassembled WGS sequence"/>
</dbReference>
<dbReference type="RefSeq" id="WP_141888595.1">
    <property type="nucleotide sequence ID" value="NZ_BAAAUY010000023.1"/>
</dbReference>
<dbReference type="InterPro" id="IPR045931">
    <property type="entry name" value="DUF6350"/>
</dbReference>
<feature type="region of interest" description="Disordered" evidence="1">
    <location>
        <begin position="611"/>
        <end position="634"/>
    </location>
</feature>
<feature type="transmembrane region" description="Helical" evidence="2">
    <location>
        <begin position="142"/>
        <end position="165"/>
    </location>
</feature>
<dbReference type="EMBL" id="VFON01000002">
    <property type="protein sequence ID" value="TQL40578.1"/>
    <property type="molecule type" value="Genomic_DNA"/>
</dbReference>
<organism evidence="3 4">
    <name type="scientific">Leucobacter komagatae</name>
    <dbReference type="NCBI Taxonomy" id="55969"/>
    <lineage>
        <taxon>Bacteria</taxon>
        <taxon>Bacillati</taxon>
        <taxon>Actinomycetota</taxon>
        <taxon>Actinomycetes</taxon>
        <taxon>Micrococcales</taxon>
        <taxon>Microbacteriaceae</taxon>
        <taxon>Leucobacter</taxon>
    </lineage>
</organism>
<keyword evidence="2" id="KW-0812">Transmembrane</keyword>
<feature type="transmembrane region" description="Helical" evidence="2">
    <location>
        <begin position="177"/>
        <end position="195"/>
    </location>
</feature>
<dbReference type="AlphaFoldDB" id="A0A542XXM8"/>
<accession>A0A542XXM8</accession>